<evidence type="ECO:0000313" key="3">
    <source>
        <dbReference type="Proteomes" id="UP000250443"/>
    </source>
</evidence>
<dbReference type="AlphaFoldDB" id="A0A2X2CK79"/>
<accession>A0A2X2CK79</accession>
<reference evidence="1 4" key="2">
    <citation type="submission" date="2020-10" db="EMBL/GenBank/DDBJ databases">
        <title>Genome sequences of Pseudomonas isolates.</title>
        <authorList>
            <person name="Wessels L."/>
            <person name="Reich F."/>
            <person name="Hammerl J."/>
        </authorList>
    </citation>
    <scope>NUCLEOTIDE SEQUENCE [LARGE SCALE GENOMIC DNA]</scope>
    <source>
        <strain evidence="1 4">20-MO00624-0</strain>
    </source>
</reference>
<protein>
    <submittedName>
        <fullName evidence="2">Type III secretion component</fullName>
    </submittedName>
</protein>
<dbReference type="EMBL" id="JADMCD010000003">
    <property type="protein sequence ID" value="MBF8640728.1"/>
    <property type="molecule type" value="Genomic_DNA"/>
</dbReference>
<organism evidence="2 3">
    <name type="scientific">Pseudomonas luteola</name>
    <dbReference type="NCBI Taxonomy" id="47886"/>
    <lineage>
        <taxon>Bacteria</taxon>
        <taxon>Pseudomonadati</taxon>
        <taxon>Pseudomonadota</taxon>
        <taxon>Gammaproteobacteria</taxon>
        <taxon>Pseudomonadales</taxon>
        <taxon>Pseudomonadaceae</taxon>
        <taxon>Pseudomonas</taxon>
    </lineage>
</organism>
<reference evidence="2 3" key="1">
    <citation type="submission" date="2018-06" db="EMBL/GenBank/DDBJ databases">
        <authorList>
            <consortium name="Pathogen Informatics"/>
            <person name="Doyle S."/>
        </authorList>
    </citation>
    <scope>NUCLEOTIDE SEQUENCE [LARGE SCALE GENOMIC DNA]</scope>
    <source>
        <strain evidence="2 3">NCTC11842</strain>
    </source>
</reference>
<dbReference type="Proteomes" id="UP000250443">
    <property type="component" value="Unassembled WGS sequence"/>
</dbReference>
<dbReference type="RefSeq" id="WP_010798173.1">
    <property type="nucleotide sequence ID" value="NZ_FQYS01000003.1"/>
</dbReference>
<proteinExistence type="predicted"/>
<gene>
    <name evidence="1" type="ORF">IRZ65_08535</name>
    <name evidence="2" type="ORF">NCTC11842_02012</name>
</gene>
<name>A0A2X2CK79_PSELU</name>
<evidence type="ECO:0000313" key="4">
    <source>
        <dbReference type="Proteomes" id="UP000626180"/>
    </source>
</evidence>
<evidence type="ECO:0000313" key="1">
    <source>
        <dbReference type="EMBL" id="MBF8640728.1"/>
    </source>
</evidence>
<dbReference type="Proteomes" id="UP000626180">
    <property type="component" value="Unassembled WGS sequence"/>
</dbReference>
<dbReference type="EMBL" id="UAUF01000011">
    <property type="protein sequence ID" value="SPZ06086.1"/>
    <property type="molecule type" value="Genomic_DNA"/>
</dbReference>
<sequence>MSLTQSAELPLFRGENGWNLFKTNPLRFVHGKHVAECFSEWGEYSIVAAIQAEQRFQSRLERLFQDHFALPPLNEVEPPVEEDLAIALLAPEHFAALVVPCGVVLHGRSFTQEIRASALRALKARFGEDLFALAVTNADLASTSTVLTDLDELERAVQLDGEACIAAWLAAQPTSLAAWLRLKATDEPVYSRALSTDLLQRGPAIVRRIAPHVQAYATVRKAS</sequence>
<evidence type="ECO:0000313" key="2">
    <source>
        <dbReference type="EMBL" id="SPZ06086.1"/>
    </source>
</evidence>
<keyword evidence="4" id="KW-1185">Reference proteome</keyword>